<dbReference type="Proteomes" id="UP000184290">
    <property type="component" value="Unassembled WGS sequence"/>
</dbReference>
<accession>A0ABY1INY1</accession>
<gene>
    <name evidence="1" type="ORF">SAMN02745911_3099</name>
</gene>
<name>A0ABY1INY1_9HYPH</name>
<dbReference type="SUPFAM" id="SSF53597">
    <property type="entry name" value="Dihydrofolate reductase-like"/>
    <property type="match status" value="1"/>
</dbReference>
<dbReference type="EMBL" id="FQZC01000004">
    <property type="protein sequence ID" value="SHJ71739.1"/>
    <property type="molecule type" value="Genomic_DNA"/>
</dbReference>
<dbReference type="Gene3D" id="3.40.430.10">
    <property type="entry name" value="Dihydrofolate Reductase, subunit A"/>
    <property type="match status" value="1"/>
</dbReference>
<reference evidence="1 2" key="1">
    <citation type="submission" date="2016-11" db="EMBL/GenBank/DDBJ databases">
        <authorList>
            <person name="Varghese N."/>
            <person name="Submissions S."/>
        </authorList>
    </citation>
    <scope>NUCLEOTIDE SEQUENCE [LARGE SCALE GENOMIC DNA]</scope>
    <source>
        <strain evidence="1 2">DSM 21988</strain>
    </source>
</reference>
<sequence>MADVRAICAIGRSGQLGLNGVLPWEGARERPFVEDVERFFEITRGHVLVAGPRTVASFPDFAKADRTIVEIRSSDEPGDVLSRFADRVVYIGGGPSVWDVYAPLIRHWDINRVPYDGPADRWFDPAWLIAGGRGR</sequence>
<organism evidence="1 2">
    <name type="scientific">Aureimonas altamirensis DSM 21988</name>
    <dbReference type="NCBI Taxonomy" id="1121026"/>
    <lineage>
        <taxon>Bacteria</taxon>
        <taxon>Pseudomonadati</taxon>
        <taxon>Pseudomonadota</taxon>
        <taxon>Alphaproteobacteria</taxon>
        <taxon>Hyphomicrobiales</taxon>
        <taxon>Aurantimonadaceae</taxon>
        <taxon>Aureimonas</taxon>
    </lineage>
</organism>
<dbReference type="RefSeq" id="WP_060608514.1">
    <property type="nucleotide sequence ID" value="NZ_FQZC01000004.1"/>
</dbReference>
<proteinExistence type="predicted"/>
<protein>
    <submittedName>
        <fullName evidence="1">Dihydromethanopterin reductase</fullName>
    </submittedName>
</protein>
<keyword evidence="2" id="KW-1185">Reference proteome</keyword>
<evidence type="ECO:0000313" key="2">
    <source>
        <dbReference type="Proteomes" id="UP000184290"/>
    </source>
</evidence>
<dbReference type="InterPro" id="IPR024072">
    <property type="entry name" value="DHFR-like_dom_sf"/>
</dbReference>
<comment type="caution">
    <text evidence="1">The sequence shown here is derived from an EMBL/GenBank/DDBJ whole genome shotgun (WGS) entry which is preliminary data.</text>
</comment>
<evidence type="ECO:0000313" key="1">
    <source>
        <dbReference type="EMBL" id="SHJ71739.1"/>
    </source>
</evidence>